<dbReference type="EMBL" id="JAWZYT010001531">
    <property type="protein sequence ID" value="KAK4311307.1"/>
    <property type="molecule type" value="Genomic_DNA"/>
</dbReference>
<evidence type="ECO:0000313" key="2">
    <source>
        <dbReference type="Proteomes" id="UP001292094"/>
    </source>
</evidence>
<protein>
    <submittedName>
        <fullName evidence="1">Uncharacterized protein</fullName>
    </submittedName>
</protein>
<accession>A0AAE1PQ76</accession>
<evidence type="ECO:0000313" key="1">
    <source>
        <dbReference type="EMBL" id="KAK4311307.1"/>
    </source>
</evidence>
<sequence>MIKNDRIPTRFIPAPSVRTLTPDFTSLQHFTSLPSMTLRLNSDVTATPIDFTSTPDLASTPDLVSASP</sequence>
<keyword evidence="2" id="KW-1185">Reference proteome</keyword>
<organism evidence="1 2">
    <name type="scientific">Petrolisthes manimaculis</name>
    <dbReference type="NCBI Taxonomy" id="1843537"/>
    <lineage>
        <taxon>Eukaryota</taxon>
        <taxon>Metazoa</taxon>
        <taxon>Ecdysozoa</taxon>
        <taxon>Arthropoda</taxon>
        <taxon>Crustacea</taxon>
        <taxon>Multicrustacea</taxon>
        <taxon>Malacostraca</taxon>
        <taxon>Eumalacostraca</taxon>
        <taxon>Eucarida</taxon>
        <taxon>Decapoda</taxon>
        <taxon>Pleocyemata</taxon>
        <taxon>Anomura</taxon>
        <taxon>Galatheoidea</taxon>
        <taxon>Porcellanidae</taxon>
        <taxon>Petrolisthes</taxon>
    </lineage>
</organism>
<comment type="caution">
    <text evidence="1">The sequence shown here is derived from an EMBL/GenBank/DDBJ whole genome shotgun (WGS) entry which is preliminary data.</text>
</comment>
<proteinExistence type="predicted"/>
<gene>
    <name evidence="1" type="ORF">Pmani_017165</name>
</gene>
<dbReference type="AlphaFoldDB" id="A0AAE1PQ76"/>
<reference evidence="1" key="1">
    <citation type="submission" date="2023-11" db="EMBL/GenBank/DDBJ databases">
        <title>Genome assemblies of two species of porcelain crab, Petrolisthes cinctipes and Petrolisthes manimaculis (Anomura: Porcellanidae).</title>
        <authorList>
            <person name="Angst P."/>
        </authorList>
    </citation>
    <scope>NUCLEOTIDE SEQUENCE</scope>
    <source>
        <strain evidence="1">PB745_02</strain>
        <tissue evidence="1">Gill</tissue>
    </source>
</reference>
<dbReference type="Proteomes" id="UP001292094">
    <property type="component" value="Unassembled WGS sequence"/>
</dbReference>
<name>A0AAE1PQ76_9EUCA</name>